<protein>
    <submittedName>
        <fullName evidence="1">Uncharacterized protein</fullName>
    </submittedName>
</protein>
<dbReference type="AlphaFoldDB" id="A0A3S4HL29"/>
<proteinExistence type="predicted"/>
<dbReference type="EMBL" id="LR134182">
    <property type="protein sequence ID" value="VEB41943.1"/>
    <property type="molecule type" value="Genomic_DNA"/>
</dbReference>
<evidence type="ECO:0000313" key="1">
    <source>
        <dbReference type="EMBL" id="VEB41943.1"/>
    </source>
</evidence>
<gene>
    <name evidence="1" type="ORF">NCTC9695_02385</name>
</gene>
<dbReference type="Proteomes" id="UP000275777">
    <property type="component" value="Chromosome"/>
</dbReference>
<sequence>MRVRFTVAHKLVLLIAPLVLALSCVAVGYAWHQRQLLQELDRDQVLSANIEMVGELIQQLQIERGLGYGYLSRHQALPRSWCRRARRRTRC</sequence>
<dbReference type="PROSITE" id="PS51257">
    <property type="entry name" value="PROKAR_LIPOPROTEIN"/>
    <property type="match status" value="1"/>
</dbReference>
<accession>A0A3S4HL29</accession>
<reference evidence="1 2" key="1">
    <citation type="submission" date="2018-12" db="EMBL/GenBank/DDBJ databases">
        <authorList>
            <consortium name="Pathogen Informatics"/>
        </authorList>
    </citation>
    <scope>NUCLEOTIDE SEQUENCE [LARGE SCALE GENOMIC DNA]</scope>
    <source>
        <strain evidence="1 2">NCTC9695</strain>
    </source>
</reference>
<evidence type="ECO:0000313" key="2">
    <source>
        <dbReference type="Proteomes" id="UP000275777"/>
    </source>
</evidence>
<organism evidence="1 2">
    <name type="scientific">Chromobacterium violaceum</name>
    <dbReference type="NCBI Taxonomy" id="536"/>
    <lineage>
        <taxon>Bacteria</taxon>
        <taxon>Pseudomonadati</taxon>
        <taxon>Pseudomonadota</taxon>
        <taxon>Betaproteobacteria</taxon>
        <taxon>Neisseriales</taxon>
        <taxon>Chromobacteriaceae</taxon>
        <taxon>Chromobacterium</taxon>
    </lineage>
</organism>
<name>A0A3S4HL29_CHRVL</name>